<protein>
    <submittedName>
        <fullName evidence="4">CSON002972 protein</fullName>
    </submittedName>
</protein>
<keyword evidence="2" id="KW-0732">Signal</keyword>
<reference evidence="4" key="1">
    <citation type="submission" date="2018-04" db="EMBL/GenBank/DDBJ databases">
        <authorList>
            <person name="Go L.Y."/>
            <person name="Mitchell J.A."/>
        </authorList>
    </citation>
    <scope>NUCLEOTIDE SEQUENCE</scope>
    <source>
        <tissue evidence="4">Whole organism</tissue>
    </source>
</reference>
<feature type="region of interest" description="Disordered" evidence="1">
    <location>
        <begin position="27"/>
        <end position="71"/>
    </location>
</feature>
<feature type="signal peptide" evidence="2">
    <location>
        <begin position="1"/>
        <end position="19"/>
    </location>
</feature>
<dbReference type="Pfam" id="PF03103">
    <property type="entry name" value="DUF243"/>
    <property type="match status" value="1"/>
</dbReference>
<accession>A0A336L3Z8</accession>
<feature type="chain" id="PRO_5033342914" evidence="2">
    <location>
        <begin position="20"/>
        <end position="181"/>
    </location>
</feature>
<feature type="domain" description="DUF243" evidence="3">
    <location>
        <begin position="76"/>
        <end position="170"/>
    </location>
</feature>
<evidence type="ECO:0000256" key="1">
    <source>
        <dbReference type="SAM" id="MobiDB-lite"/>
    </source>
</evidence>
<sequence>MKSILIGICFTTIFIVVQGRPEPPVRFRVTSQKQQQQSPEYLPPPPPDSYGVPPPSKGYGIPPTDNYGAPLPRKQTLITKNVYVHLPPPEYPEIETAPQEIEQVRKHYKIVFIKTPNAPTPKPVKLPAQDEHKTLVYVLVKKPETERPIETPATTEATKPEVFFIKYKENSPSNSYGPPNK</sequence>
<dbReference type="SMART" id="SM00690">
    <property type="entry name" value="DM5"/>
    <property type="match status" value="1"/>
</dbReference>
<reference evidence="5" key="2">
    <citation type="submission" date="2018-07" db="EMBL/GenBank/DDBJ databases">
        <authorList>
            <person name="Quirk P.G."/>
            <person name="Krulwich T.A."/>
        </authorList>
    </citation>
    <scope>NUCLEOTIDE SEQUENCE</scope>
</reference>
<dbReference type="GO" id="GO:0062129">
    <property type="term" value="C:chitin-based extracellular matrix"/>
    <property type="evidence" value="ECO:0007669"/>
    <property type="project" value="TreeGrafter"/>
</dbReference>
<dbReference type="VEuPathDB" id="VectorBase:CSON002972"/>
<dbReference type="AlphaFoldDB" id="A0A336L3Z8"/>
<evidence type="ECO:0000313" key="5">
    <source>
        <dbReference type="EMBL" id="SSX30863.1"/>
    </source>
</evidence>
<dbReference type="GO" id="GO:0040003">
    <property type="term" value="P:chitin-based cuticle development"/>
    <property type="evidence" value="ECO:0007669"/>
    <property type="project" value="TreeGrafter"/>
</dbReference>
<evidence type="ECO:0000313" key="4">
    <source>
        <dbReference type="EMBL" id="SSX11295.1"/>
    </source>
</evidence>
<dbReference type="PANTHER" id="PTHR31927">
    <property type="entry name" value="FI07246P-RELATED-RELATED"/>
    <property type="match status" value="1"/>
</dbReference>
<dbReference type="EMBL" id="UFQS01001505">
    <property type="protein sequence ID" value="SSX11295.1"/>
    <property type="molecule type" value="Genomic_DNA"/>
</dbReference>
<feature type="compositionally biased region" description="Pro residues" evidence="1">
    <location>
        <begin position="41"/>
        <end position="56"/>
    </location>
</feature>
<dbReference type="InterPro" id="IPR004145">
    <property type="entry name" value="DUF243"/>
</dbReference>
<dbReference type="EMBL" id="UFQT01001505">
    <property type="protein sequence ID" value="SSX30863.1"/>
    <property type="molecule type" value="Genomic_DNA"/>
</dbReference>
<evidence type="ECO:0000259" key="3">
    <source>
        <dbReference type="SMART" id="SM00690"/>
    </source>
</evidence>
<gene>
    <name evidence="4" type="primary">CSON002972</name>
</gene>
<proteinExistence type="predicted"/>
<dbReference type="OMA" id="QKEYGPP"/>
<name>A0A336L3Z8_CULSO</name>
<evidence type="ECO:0000256" key="2">
    <source>
        <dbReference type="SAM" id="SignalP"/>
    </source>
</evidence>
<organism evidence="4">
    <name type="scientific">Culicoides sonorensis</name>
    <name type="common">Biting midge</name>
    <dbReference type="NCBI Taxonomy" id="179676"/>
    <lineage>
        <taxon>Eukaryota</taxon>
        <taxon>Metazoa</taxon>
        <taxon>Ecdysozoa</taxon>
        <taxon>Arthropoda</taxon>
        <taxon>Hexapoda</taxon>
        <taxon>Insecta</taxon>
        <taxon>Pterygota</taxon>
        <taxon>Neoptera</taxon>
        <taxon>Endopterygota</taxon>
        <taxon>Diptera</taxon>
        <taxon>Nematocera</taxon>
        <taxon>Chironomoidea</taxon>
        <taxon>Ceratopogonidae</taxon>
        <taxon>Ceratopogoninae</taxon>
        <taxon>Culicoides</taxon>
        <taxon>Monoculicoides</taxon>
    </lineage>
</organism>
<dbReference type="GO" id="GO:0008010">
    <property type="term" value="F:structural constituent of chitin-based larval cuticle"/>
    <property type="evidence" value="ECO:0007669"/>
    <property type="project" value="TreeGrafter"/>
</dbReference>
<dbReference type="PANTHER" id="PTHR31927:SF13">
    <property type="entry name" value="TWEEDLEBETA"/>
    <property type="match status" value="1"/>
</dbReference>